<evidence type="ECO:0000313" key="2">
    <source>
        <dbReference type="EMBL" id="RRJ64055.1"/>
    </source>
</evidence>
<reference evidence="2 3" key="1">
    <citation type="submission" date="2018-11" db="EMBL/GenBank/DDBJ databases">
        <title>Genome sequencing of Paenibacillus sp. KCOM 3021 (= ChDC PVNT-B20).</title>
        <authorList>
            <person name="Kook J.-K."/>
            <person name="Park S.-N."/>
            <person name="Lim Y.K."/>
        </authorList>
    </citation>
    <scope>NUCLEOTIDE SEQUENCE [LARGE SCALE GENOMIC DNA]</scope>
    <source>
        <strain evidence="2 3">KCOM 3021</strain>
    </source>
</reference>
<dbReference type="Pfam" id="PF14278">
    <property type="entry name" value="TetR_C_8"/>
    <property type="match status" value="1"/>
</dbReference>
<dbReference type="InterPro" id="IPR009057">
    <property type="entry name" value="Homeodomain-like_sf"/>
</dbReference>
<dbReference type="AlphaFoldDB" id="A0A3P3U131"/>
<feature type="domain" description="Transcriptional regulator TetR C-terminal Firmicutes type" evidence="1">
    <location>
        <begin position="75"/>
        <end position="174"/>
    </location>
</feature>
<dbReference type="Proteomes" id="UP000267017">
    <property type="component" value="Unassembled WGS sequence"/>
</dbReference>
<proteinExistence type="predicted"/>
<organism evidence="2 3">
    <name type="scientific">Paenibacillus oralis</name>
    <dbReference type="NCBI Taxonomy" id="2490856"/>
    <lineage>
        <taxon>Bacteria</taxon>
        <taxon>Bacillati</taxon>
        <taxon>Bacillota</taxon>
        <taxon>Bacilli</taxon>
        <taxon>Bacillales</taxon>
        <taxon>Paenibacillaceae</taxon>
        <taxon>Paenibacillus</taxon>
    </lineage>
</organism>
<accession>A0A3P3U131</accession>
<keyword evidence="2" id="KW-0418">Kinase</keyword>
<dbReference type="PANTHER" id="PTHR43479:SF7">
    <property type="entry name" value="TETR-FAMILY TRANSCRIPTIONAL REGULATOR"/>
    <property type="match status" value="1"/>
</dbReference>
<dbReference type="EMBL" id="RRCN01000001">
    <property type="protein sequence ID" value="RRJ64055.1"/>
    <property type="molecule type" value="Genomic_DNA"/>
</dbReference>
<dbReference type="InterPro" id="IPR050624">
    <property type="entry name" value="HTH-type_Tx_Regulator"/>
</dbReference>
<protein>
    <submittedName>
        <fullName evidence="2">Dihydroxyacetone kinase transcriptional activator DhaS</fullName>
    </submittedName>
</protein>
<comment type="caution">
    <text evidence="2">The sequence shown here is derived from an EMBL/GenBank/DDBJ whole genome shotgun (WGS) entry which is preliminary data.</text>
</comment>
<dbReference type="InterPro" id="IPR039532">
    <property type="entry name" value="TetR_C_Firmicutes"/>
</dbReference>
<dbReference type="GO" id="GO:0016301">
    <property type="term" value="F:kinase activity"/>
    <property type="evidence" value="ECO:0007669"/>
    <property type="project" value="UniProtKB-KW"/>
</dbReference>
<keyword evidence="3" id="KW-1185">Reference proteome</keyword>
<dbReference type="PANTHER" id="PTHR43479">
    <property type="entry name" value="ACREF/ENVCD OPERON REPRESSOR-RELATED"/>
    <property type="match status" value="1"/>
</dbReference>
<gene>
    <name evidence="2" type="ORF">EHV15_14795</name>
</gene>
<dbReference type="Gene3D" id="1.10.357.10">
    <property type="entry name" value="Tetracycline Repressor, domain 2"/>
    <property type="match status" value="1"/>
</dbReference>
<sequence>MSYSQITKNALARSLKKLMLTVPLNKITIRQLTADCGVARHTFYNHFQDIYELLGWVYQTEIIAGLEPYRNYAGWKQGFLSVLRYTQNNKTMCLNTFHSLGREHLEKFLYGVIYDVTIEVVHELAREMDVSLRCEQEVADFYTLAILEQVIQWLKAGANTDPVEIVDKVGKILDGNLARSLENVQHG</sequence>
<dbReference type="RefSeq" id="WP_128631877.1">
    <property type="nucleotide sequence ID" value="NZ_RRCN01000001.1"/>
</dbReference>
<evidence type="ECO:0000259" key="1">
    <source>
        <dbReference type="Pfam" id="PF14278"/>
    </source>
</evidence>
<keyword evidence="2" id="KW-0808">Transferase</keyword>
<dbReference type="SUPFAM" id="SSF46689">
    <property type="entry name" value="Homeodomain-like"/>
    <property type="match status" value="1"/>
</dbReference>
<evidence type="ECO:0000313" key="3">
    <source>
        <dbReference type="Proteomes" id="UP000267017"/>
    </source>
</evidence>
<dbReference type="OrthoDB" id="9810250at2"/>
<name>A0A3P3U131_9BACL</name>